<dbReference type="InterPro" id="IPR011250">
    <property type="entry name" value="OMP/PagP_B-barrel"/>
</dbReference>
<keyword evidence="4" id="KW-1185">Reference proteome</keyword>
<gene>
    <name evidence="3" type="ORF">SAMN05192574_105460</name>
</gene>
<evidence type="ECO:0000259" key="2">
    <source>
        <dbReference type="Pfam" id="PF13568"/>
    </source>
</evidence>
<feature type="signal peptide" evidence="1">
    <location>
        <begin position="1"/>
        <end position="20"/>
    </location>
</feature>
<protein>
    <submittedName>
        <fullName evidence="3">Opacity protein</fullName>
    </submittedName>
</protein>
<evidence type="ECO:0000313" key="3">
    <source>
        <dbReference type="EMBL" id="SEO14154.1"/>
    </source>
</evidence>
<dbReference type="OrthoDB" id="947434at2"/>
<dbReference type="RefSeq" id="WP_091212627.1">
    <property type="nucleotide sequence ID" value="NZ_FOCL01000005.1"/>
</dbReference>
<dbReference type="STRING" id="551995.SAMN05192574_105460"/>
<accession>A0A1H8MA27</accession>
<dbReference type="SUPFAM" id="SSF56925">
    <property type="entry name" value="OMPA-like"/>
    <property type="match status" value="1"/>
</dbReference>
<feature type="chain" id="PRO_5011565409" evidence="1">
    <location>
        <begin position="21"/>
        <end position="197"/>
    </location>
</feature>
<organism evidence="3 4">
    <name type="scientific">Mucilaginibacter gossypiicola</name>
    <dbReference type="NCBI Taxonomy" id="551995"/>
    <lineage>
        <taxon>Bacteria</taxon>
        <taxon>Pseudomonadati</taxon>
        <taxon>Bacteroidota</taxon>
        <taxon>Sphingobacteriia</taxon>
        <taxon>Sphingobacteriales</taxon>
        <taxon>Sphingobacteriaceae</taxon>
        <taxon>Mucilaginibacter</taxon>
    </lineage>
</organism>
<name>A0A1H8MA27_9SPHI</name>
<reference evidence="4" key="1">
    <citation type="submission" date="2016-10" db="EMBL/GenBank/DDBJ databases">
        <authorList>
            <person name="Varghese N."/>
            <person name="Submissions S."/>
        </authorList>
    </citation>
    <scope>NUCLEOTIDE SEQUENCE [LARGE SCALE GENOMIC DNA]</scope>
    <source>
        <strain evidence="4">Gh-48</strain>
    </source>
</reference>
<dbReference type="EMBL" id="FOCL01000005">
    <property type="protein sequence ID" value="SEO14154.1"/>
    <property type="molecule type" value="Genomic_DNA"/>
</dbReference>
<dbReference type="InterPro" id="IPR025665">
    <property type="entry name" value="Beta-barrel_OMP_2"/>
</dbReference>
<feature type="domain" description="Outer membrane protein beta-barrel" evidence="2">
    <location>
        <begin position="24"/>
        <end position="172"/>
    </location>
</feature>
<keyword evidence="1" id="KW-0732">Signal</keyword>
<evidence type="ECO:0000313" key="4">
    <source>
        <dbReference type="Proteomes" id="UP000198942"/>
    </source>
</evidence>
<dbReference type="Proteomes" id="UP000198942">
    <property type="component" value="Unassembled WGS sequence"/>
</dbReference>
<evidence type="ECO:0000256" key="1">
    <source>
        <dbReference type="SAM" id="SignalP"/>
    </source>
</evidence>
<sequence length="197" mass="21233">MKKLLIVFTCLILVSTEGFSQSVIQKVASRLEFGIKAGANYSNFTNASFPTDPLVGFHAGATVAFKFTDNFLVQEEFLFSSQGAKIKGGSLGDQNLKLSYISVPFLLKYRANSGFYIEAGPQVGMKAKEDVSGLSAGDFAKKLDLAAAGGIGYQSKLGLGIGVRYVYGLSKVGDFNLSNINNDFKNNNIQASLFYVF</sequence>
<dbReference type="Pfam" id="PF13568">
    <property type="entry name" value="OMP_b-brl_2"/>
    <property type="match status" value="1"/>
</dbReference>
<dbReference type="AlphaFoldDB" id="A0A1H8MA27"/>
<proteinExistence type="predicted"/>